<dbReference type="RefSeq" id="WP_072987167.1">
    <property type="nucleotide sequence ID" value="NZ_FQZB01000009.1"/>
</dbReference>
<protein>
    <recommendedName>
        <fullName evidence="4">Malonyl CoA-acyl carrier protein transacylase</fullName>
        <ecNumber evidence="4">2.3.1.39</ecNumber>
    </recommendedName>
</protein>
<dbReference type="Proteomes" id="UP000184310">
    <property type="component" value="Unassembled WGS sequence"/>
</dbReference>
<keyword evidence="2 4" id="KW-0012">Acyltransferase</keyword>
<dbReference type="InterPro" id="IPR050858">
    <property type="entry name" value="Mal-CoA-ACP_Trans/PKS_FabD"/>
</dbReference>
<dbReference type="EC" id="2.3.1.39" evidence="4"/>
<dbReference type="InterPro" id="IPR016036">
    <property type="entry name" value="Malonyl_transacylase_ACP-bd"/>
</dbReference>
<dbReference type="PIRSF" id="PIRSF000446">
    <property type="entry name" value="Mct"/>
    <property type="match status" value="1"/>
</dbReference>
<dbReference type="STRING" id="1121302.SAMN02745163_02201"/>
<sequence>MKKIGFLFAGQGAQYPGMGRDLYENYEECKKVFEVANKALGFDIKEICFNGSKDELGKTEITQPAILAVNMAALKILKENHIEAYASCGLSLGEYSALIYGGVLNFEEALPLVNKRGKFMQEAVPLGVGGMVAILGLKDEIVEEVLKKASYEGKVEAANYNCPGQIVVAGENKALDKVIELSKELRGKAKKLPVSAPFHSSLLKPAADKLMDELNKVTIKRTDAIVMSNVLGDIYPKGADVRELLKTQVMASVLFKQNIEKMIAMGIDTFVEIGPGKTLGGFVKKIKRDAIVLNVEDKDSLENTIKVIKG</sequence>
<dbReference type="InterPro" id="IPR016035">
    <property type="entry name" value="Acyl_Trfase/lysoPLipase"/>
</dbReference>
<keyword evidence="1 4" id="KW-0808">Transferase</keyword>
<reference evidence="7 8" key="1">
    <citation type="submission" date="2016-11" db="EMBL/GenBank/DDBJ databases">
        <authorList>
            <person name="Jaros S."/>
            <person name="Januszkiewicz K."/>
            <person name="Wedrychowicz H."/>
        </authorList>
    </citation>
    <scope>NUCLEOTIDE SEQUENCE [LARGE SCALE GENOMIC DNA]</scope>
    <source>
        <strain evidence="7 8">DSM 21758</strain>
    </source>
</reference>
<dbReference type="Pfam" id="PF00698">
    <property type="entry name" value="Acyl_transf_1"/>
    <property type="match status" value="1"/>
</dbReference>
<dbReference type="FunFam" id="3.30.70.250:FF:000001">
    <property type="entry name" value="Malonyl CoA-acyl carrier protein transacylase"/>
    <property type="match status" value="1"/>
</dbReference>
<dbReference type="InterPro" id="IPR024925">
    <property type="entry name" value="Malonyl_CoA-ACP_transAc"/>
</dbReference>
<accession>A0A1M6KHP8</accession>
<feature type="domain" description="Malonyl-CoA:ACP transacylase (MAT)" evidence="6">
    <location>
        <begin position="7"/>
        <end position="298"/>
    </location>
</feature>
<dbReference type="NCBIfam" id="TIGR00128">
    <property type="entry name" value="fabD"/>
    <property type="match status" value="1"/>
</dbReference>
<evidence type="ECO:0000313" key="7">
    <source>
        <dbReference type="EMBL" id="SHJ58454.1"/>
    </source>
</evidence>
<dbReference type="AlphaFoldDB" id="A0A1M6KHP8"/>
<dbReference type="EMBL" id="FQZB01000009">
    <property type="protein sequence ID" value="SHJ58454.1"/>
    <property type="molecule type" value="Genomic_DNA"/>
</dbReference>
<name>A0A1M6KHP8_9CLOT</name>
<dbReference type="GO" id="GO:0004314">
    <property type="term" value="F:[acyl-carrier-protein] S-malonyltransferase activity"/>
    <property type="evidence" value="ECO:0007669"/>
    <property type="project" value="UniProtKB-EC"/>
</dbReference>
<evidence type="ECO:0000256" key="4">
    <source>
        <dbReference type="PIRNR" id="PIRNR000446"/>
    </source>
</evidence>
<evidence type="ECO:0000256" key="5">
    <source>
        <dbReference type="PIRSR" id="PIRSR000446-1"/>
    </source>
</evidence>
<dbReference type="Gene3D" id="3.40.366.10">
    <property type="entry name" value="Malonyl-Coenzyme A Acyl Carrier Protein, domain 2"/>
    <property type="match status" value="1"/>
</dbReference>
<keyword evidence="8" id="KW-1185">Reference proteome</keyword>
<dbReference type="InterPro" id="IPR004410">
    <property type="entry name" value="Malonyl_CoA-ACP_transAc_FabD"/>
</dbReference>
<dbReference type="SMART" id="SM00827">
    <property type="entry name" value="PKS_AT"/>
    <property type="match status" value="1"/>
</dbReference>
<dbReference type="PANTHER" id="PTHR42681">
    <property type="entry name" value="MALONYL-COA-ACYL CARRIER PROTEIN TRANSACYLASE, MITOCHONDRIAL"/>
    <property type="match status" value="1"/>
</dbReference>
<evidence type="ECO:0000259" key="6">
    <source>
        <dbReference type="SMART" id="SM00827"/>
    </source>
</evidence>
<dbReference type="OrthoDB" id="9805460at2"/>
<dbReference type="GO" id="GO:0005829">
    <property type="term" value="C:cytosol"/>
    <property type="evidence" value="ECO:0007669"/>
    <property type="project" value="TreeGrafter"/>
</dbReference>
<feature type="active site" evidence="5">
    <location>
        <position position="199"/>
    </location>
</feature>
<comment type="similarity">
    <text evidence="4">Belongs to the fabD family.</text>
</comment>
<dbReference type="PANTHER" id="PTHR42681:SF1">
    <property type="entry name" value="MALONYL-COA-ACYL CARRIER PROTEIN TRANSACYLASE, MITOCHONDRIAL"/>
    <property type="match status" value="1"/>
</dbReference>
<evidence type="ECO:0000256" key="1">
    <source>
        <dbReference type="ARBA" id="ARBA00022679"/>
    </source>
</evidence>
<evidence type="ECO:0000256" key="3">
    <source>
        <dbReference type="ARBA" id="ARBA00048462"/>
    </source>
</evidence>
<organism evidence="7 8">
    <name type="scientific">Clostridium cavendishii DSM 21758</name>
    <dbReference type="NCBI Taxonomy" id="1121302"/>
    <lineage>
        <taxon>Bacteria</taxon>
        <taxon>Bacillati</taxon>
        <taxon>Bacillota</taxon>
        <taxon>Clostridia</taxon>
        <taxon>Eubacteriales</taxon>
        <taxon>Clostridiaceae</taxon>
        <taxon>Clostridium</taxon>
    </lineage>
</organism>
<feature type="active site" evidence="5">
    <location>
        <position position="91"/>
    </location>
</feature>
<evidence type="ECO:0000313" key="8">
    <source>
        <dbReference type="Proteomes" id="UP000184310"/>
    </source>
</evidence>
<comment type="catalytic activity">
    <reaction evidence="3 4">
        <text>holo-[ACP] + malonyl-CoA = malonyl-[ACP] + CoA</text>
        <dbReference type="Rhea" id="RHEA:41792"/>
        <dbReference type="Rhea" id="RHEA-COMP:9623"/>
        <dbReference type="Rhea" id="RHEA-COMP:9685"/>
        <dbReference type="ChEBI" id="CHEBI:57287"/>
        <dbReference type="ChEBI" id="CHEBI:57384"/>
        <dbReference type="ChEBI" id="CHEBI:64479"/>
        <dbReference type="ChEBI" id="CHEBI:78449"/>
        <dbReference type="EC" id="2.3.1.39"/>
    </reaction>
</comment>
<dbReference type="SUPFAM" id="SSF52151">
    <property type="entry name" value="FabD/lysophospholipase-like"/>
    <property type="match status" value="1"/>
</dbReference>
<dbReference type="SUPFAM" id="SSF55048">
    <property type="entry name" value="Probable ACP-binding domain of malonyl-CoA ACP transacylase"/>
    <property type="match status" value="1"/>
</dbReference>
<proteinExistence type="inferred from homology"/>
<dbReference type="InterPro" id="IPR001227">
    <property type="entry name" value="Ac_transferase_dom_sf"/>
</dbReference>
<dbReference type="GO" id="GO:0006633">
    <property type="term" value="P:fatty acid biosynthetic process"/>
    <property type="evidence" value="ECO:0007669"/>
    <property type="project" value="TreeGrafter"/>
</dbReference>
<gene>
    <name evidence="7" type="ORF">SAMN02745163_02201</name>
</gene>
<evidence type="ECO:0000256" key="2">
    <source>
        <dbReference type="ARBA" id="ARBA00023315"/>
    </source>
</evidence>
<dbReference type="Gene3D" id="3.30.70.250">
    <property type="entry name" value="Malonyl-CoA ACP transacylase, ACP-binding"/>
    <property type="match status" value="1"/>
</dbReference>
<dbReference type="InterPro" id="IPR014043">
    <property type="entry name" value="Acyl_transferase_dom"/>
</dbReference>